<dbReference type="Gene3D" id="3.40.50.1110">
    <property type="entry name" value="SGNH hydrolase"/>
    <property type="match status" value="1"/>
</dbReference>
<dbReference type="Proteomes" id="UP000245125">
    <property type="component" value="Unassembled WGS sequence"/>
</dbReference>
<dbReference type="InterPro" id="IPR051532">
    <property type="entry name" value="Ester_Hydrolysis_Enzymes"/>
</dbReference>
<evidence type="ECO:0000313" key="2">
    <source>
        <dbReference type="EMBL" id="SPQ01360.1"/>
    </source>
</evidence>
<evidence type="ECO:0000259" key="1">
    <source>
        <dbReference type="Pfam" id="PF13472"/>
    </source>
</evidence>
<dbReference type="OrthoDB" id="9790057at2"/>
<dbReference type="GO" id="GO:0016788">
    <property type="term" value="F:hydrolase activity, acting on ester bonds"/>
    <property type="evidence" value="ECO:0007669"/>
    <property type="project" value="UniProtKB-ARBA"/>
</dbReference>
<accession>A0A2U3QJ13</accession>
<sequence>MKLLFIGDSLIEFYDWQQRFTGNEVFNYGIAGETVEGLYARLQAVINKAANPDFVFIMTGINNVAMGDRDFIRTYRKIIAQIKAISPSSKIFVHSLLPVLFPFITNDEIRGINDELKDMAAKENVFYSDVHAVFLDSSGSPRASFLLDDGVHLSDEGYRAWSTEIEKYLLRKE</sequence>
<protein>
    <submittedName>
        <fullName evidence="2">Lipolytic enzyme, G-D-S-L</fullName>
    </submittedName>
</protein>
<dbReference type="InterPro" id="IPR036514">
    <property type="entry name" value="SGNH_hydro_sf"/>
</dbReference>
<dbReference type="Pfam" id="PF13472">
    <property type="entry name" value="Lipase_GDSL_2"/>
    <property type="match status" value="1"/>
</dbReference>
<dbReference type="InterPro" id="IPR013830">
    <property type="entry name" value="SGNH_hydro"/>
</dbReference>
<organism evidence="2 3">
    <name type="scientific">Candidatus Sulfobium mesophilum</name>
    <dbReference type="NCBI Taxonomy" id="2016548"/>
    <lineage>
        <taxon>Bacteria</taxon>
        <taxon>Pseudomonadati</taxon>
        <taxon>Nitrospirota</taxon>
        <taxon>Nitrospiria</taxon>
        <taxon>Nitrospirales</taxon>
        <taxon>Nitrospiraceae</taxon>
        <taxon>Candidatus Sulfobium</taxon>
    </lineage>
</organism>
<dbReference type="AlphaFoldDB" id="A0A2U3QJ13"/>
<reference evidence="3" key="1">
    <citation type="submission" date="2018-03" db="EMBL/GenBank/DDBJ databases">
        <authorList>
            <person name="Zecchin S."/>
        </authorList>
    </citation>
    <scope>NUCLEOTIDE SEQUENCE [LARGE SCALE GENOMIC DNA]</scope>
</reference>
<dbReference type="SUPFAM" id="SSF52266">
    <property type="entry name" value="SGNH hydrolase"/>
    <property type="match status" value="1"/>
</dbReference>
<proteinExistence type="predicted"/>
<keyword evidence="3" id="KW-1185">Reference proteome</keyword>
<dbReference type="PANTHER" id="PTHR30383">
    <property type="entry name" value="THIOESTERASE 1/PROTEASE 1/LYSOPHOSPHOLIPASE L1"/>
    <property type="match status" value="1"/>
</dbReference>
<feature type="domain" description="SGNH hydrolase-type esterase" evidence="1">
    <location>
        <begin position="15"/>
        <end position="160"/>
    </location>
</feature>
<gene>
    <name evidence="2" type="ORF">NBG4_510008</name>
</gene>
<evidence type="ECO:0000313" key="3">
    <source>
        <dbReference type="Proteomes" id="UP000245125"/>
    </source>
</evidence>
<dbReference type="EMBL" id="OUUY01000099">
    <property type="protein sequence ID" value="SPQ01360.1"/>
    <property type="molecule type" value="Genomic_DNA"/>
</dbReference>
<name>A0A2U3QJ13_9BACT</name>